<dbReference type="Proteomes" id="UP000265515">
    <property type="component" value="Unassembled WGS sequence"/>
</dbReference>
<dbReference type="Gene3D" id="3.40.30.10">
    <property type="entry name" value="Glutaredoxin"/>
    <property type="match status" value="1"/>
</dbReference>
<evidence type="ECO:0000259" key="1">
    <source>
        <dbReference type="PROSITE" id="PS51352"/>
    </source>
</evidence>
<gene>
    <name evidence="2" type="ORF">CBR_g41654</name>
</gene>
<dbReference type="GO" id="GO:0016209">
    <property type="term" value="F:antioxidant activity"/>
    <property type="evidence" value="ECO:0007669"/>
    <property type="project" value="InterPro"/>
</dbReference>
<comment type="caution">
    <text evidence="2">The sequence shown here is derived from an EMBL/GenBank/DDBJ whole genome shotgun (WGS) entry which is preliminary data.</text>
</comment>
<dbReference type="EMBL" id="BFEA01000571">
    <property type="protein sequence ID" value="GBG86589.1"/>
    <property type="molecule type" value="Genomic_DNA"/>
</dbReference>
<organism evidence="2 3">
    <name type="scientific">Chara braunii</name>
    <name type="common">Braun's stonewort</name>
    <dbReference type="NCBI Taxonomy" id="69332"/>
    <lineage>
        <taxon>Eukaryota</taxon>
        <taxon>Viridiplantae</taxon>
        <taxon>Streptophyta</taxon>
        <taxon>Charophyceae</taxon>
        <taxon>Charales</taxon>
        <taxon>Characeae</taxon>
        <taxon>Chara</taxon>
    </lineage>
</organism>
<dbReference type="OrthoDB" id="1308at2759"/>
<protein>
    <recommendedName>
        <fullName evidence="1">Thioredoxin domain-containing protein</fullName>
    </recommendedName>
</protein>
<dbReference type="PROSITE" id="PS51352">
    <property type="entry name" value="THIOREDOXIN_2"/>
    <property type="match status" value="1"/>
</dbReference>
<keyword evidence="3" id="KW-1185">Reference proteome</keyword>
<proteinExistence type="predicted"/>
<evidence type="ECO:0000313" key="3">
    <source>
        <dbReference type="Proteomes" id="UP000265515"/>
    </source>
</evidence>
<evidence type="ECO:0000313" key="2">
    <source>
        <dbReference type="EMBL" id="GBG86589.1"/>
    </source>
</evidence>
<sequence>MTRFPARLIRCGRSLLAVEIPPLCSSREFEAPLDFSRRRASSSSSSGASASPCRRARRSDMALAAARCVEQAGLSLPVLRASLRLADGTPAGSGGGDGKAVSPLVRGARSRAGDARAFAGAVTRSNGRCASLGGSSSSAFVVGAHTWVGQVAGQVGNGSYGGLGSRKGSRSRCASPWPSVVGVRAVLTESTELALGTKAPDFELLEPLTGKMVSLQEFEAYPALLVMFICNHCPFVKHLKPAITKLTEYYMQKGLGVVAISSNSIVTHPQDGPEQMAEDAREFKYKFPYLYDETHEVAKAYKAACTPEFYLFRKDGRRPFELVYHGQFDDSRPSNGKPVTGADLRQALDCVLSGRPVSPLQQPSIGCNIKWTPGQEPDYFKS</sequence>
<reference evidence="2 3" key="1">
    <citation type="journal article" date="2018" name="Cell">
        <title>The Chara Genome: Secondary Complexity and Implications for Plant Terrestrialization.</title>
        <authorList>
            <person name="Nishiyama T."/>
            <person name="Sakayama H."/>
            <person name="Vries J.D."/>
            <person name="Buschmann H."/>
            <person name="Saint-Marcoux D."/>
            <person name="Ullrich K.K."/>
            <person name="Haas F.B."/>
            <person name="Vanderstraeten L."/>
            <person name="Becker D."/>
            <person name="Lang D."/>
            <person name="Vosolsobe S."/>
            <person name="Rombauts S."/>
            <person name="Wilhelmsson P.K.I."/>
            <person name="Janitza P."/>
            <person name="Kern R."/>
            <person name="Heyl A."/>
            <person name="Rumpler F."/>
            <person name="Villalobos L.I.A.C."/>
            <person name="Clay J.M."/>
            <person name="Skokan R."/>
            <person name="Toyoda A."/>
            <person name="Suzuki Y."/>
            <person name="Kagoshima H."/>
            <person name="Schijlen E."/>
            <person name="Tajeshwar N."/>
            <person name="Catarino B."/>
            <person name="Hetherington A.J."/>
            <person name="Saltykova A."/>
            <person name="Bonnot C."/>
            <person name="Breuninger H."/>
            <person name="Symeonidi A."/>
            <person name="Radhakrishnan G.V."/>
            <person name="Van Nieuwerburgh F."/>
            <person name="Deforce D."/>
            <person name="Chang C."/>
            <person name="Karol K.G."/>
            <person name="Hedrich R."/>
            <person name="Ulvskov P."/>
            <person name="Glockner G."/>
            <person name="Delwiche C.F."/>
            <person name="Petrasek J."/>
            <person name="Van de Peer Y."/>
            <person name="Friml J."/>
            <person name="Beilby M."/>
            <person name="Dolan L."/>
            <person name="Kohara Y."/>
            <person name="Sugano S."/>
            <person name="Fujiyama A."/>
            <person name="Delaux P.-M."/>
            <person name="Quint M."/>
            <person name="TheiBen G."/>
            <person name="Hagemann M."/>
            <person name="Harholt J."/>
            <person name="Dunand C."/>
            <person name="Zachgo S."/>
            <person name="Langdale J."/>
            <person name="Maumus F."/>
            <person name="Straeten D.V.D."/>
            <person name="Gould S.B."/>
            <person name="Rensing S.A."/>
        </authorList>
    </citation>
    <scope>NUCLEOTIDE SEQUENCE [LARGE SCALE GENOMIC DNA]</scope>
    <source>
        <strain evidence="2 3">S276</strain>
    </source>
</reference>
<dbReference type="Pfam" id="PF00578">
    <property type="entry name" value="AhpC-TSA"/>
    <property type="match status" value="1"/>
</dbReference>
<dbReference type="InterPro" id="IPR000866">
    <property type="entry name" value="AhpC/TSA"/>
</dbReference>
<dbReference type="InterPro" id="IPR047262">
    <property type="entry name" value="PRX-like1"/>
</dbReference>
<dbReference type="AlphaFoldDB" id="A0A388LWJ8"/>
<feature type="domain" description="Thioredoxin" evidence="1">
    <location>
        <begin position="193"/>
        <end position="353"/>
    </location>
</feature>
<dbReference type="STRING" id="69332.A0A388LWJ8"/>
<dbReference type="GO" id="GO:0016491">
    <property type="term" value="F:oxidoreductase activity"/>
    <property type="evidence" value="ECO:0007669"/>
    <property type="project" value="InterPro"/>
</dbReference>
<dbReference type="PANTHER" id="PTHR43640">
    <property type="entry name" value="OS07G0260300 PROTEIN"/>
    <property type="match status" value="1"/>
</dbReference>
<dbReference type="Gramene" id="GBG86589">
    <property type="protein sequence ID" value="GBG86589"/>
    <property type="gene ID" value="CBR_g41654"/>
</dbReference>
<dbReference type="SUPFAM" id="SSF52833">
    <property type="entry name" value="Thioredoxin-like"/>
    <property type="match status" value="1"/>
</dbReference>
<dbReference type="InterPro" id="IPR036249">
    <property type="entry name" value="Thioredoxin-like_sf"/>
</dbReference>
<name>A0A388LWJ8_CHABU</name>
<dbReference type="InterPro" id="IPR013766">
    <property type="entry name" value="Thioredoxin_domain"/>
</dbReference>
<dbReference type="CDD" id="cd02969">
    <property type="entry name" value="PRX_like1"/>
    <property type="match status" value="1"/>
</dbReference>
<accession>A0A388LWJ8</accession>
<dbReference type="PANTHER" id="PTHR43640:SF1">
    <property type="entry name" value="THIOREDOXIN-DEPENDENT PEROXIREDOXIN"/>
    <property type="match status" value="1"/>
</dbReference>